<evidence type="ECO:0000256" key="1">
    <source>
        <dbReference type="SAM" id="MobiDB-lite"/>
    </source>
</evidence>
<dbReference type="EMBL" id="JALLBG020000287">
    <property type="protein sequence ID" value="KAL3756878.1"/>
    <property type="molecule type" value="Genomic_DNA"/>
</dbReference>
<sequence>MMISNSSSSNNLRLYSNSSGNNNSNTSGGVMKLSLKILFVAVLCFIGGMQLDRGFIVQIYFDDNGSDETVIRSLDENENRSFKGNSPSALVENDVDANVAVADGVETTNGIQVVAEEEIKPNDVDAPVVSDDAETANAVDDGVETRSEIQVVVEEEENKPIGDLSKPPEKLVLLGERHGGTNWITDHLAACFGDRIQVTNQYSRFKHWFQEDSLPENSAVVVALFRDPLDWVEAMRFEPHHAHDHVNFPPNFNMTAGSLSDKWWHELGKRMTWKEFVTKPWMGQRGEKDKQILESGIGTENAVCIDGYKWANVAPCSQEDATFLKGLGEYKYEFKFDGSERGFNSILELRRDKVLNHLSVADFRGTRSFFSYRFEDLKIDGTVGLLKNIEKATNLTANCEPMYGMVRDKDGKIKLAKTVGLRRRLHPKIISKKRKLPEDYIRYMNQFVDWEVESKIGYFPRQIE</sequence>
<name>A0ABD3M225_9STRA</name>
<feature type="region of interest" description="Disordered" evidence="1">
    <location>
        <begin position="1"/>
        <end position="20"/>
    </location>
</feature>
<organism evidence="2 3">
    <name type="scientific">Discostella pseudostelligera</name>
    <dbReference type="NCBI Taxonomy" id="259834"/>
    <lineage>
        <taxon>Eukaryota</taxon>
        <taxon>Sar</taxon>
        <taxon>Stramenopiles</taxon>
        <taxon>Ochrophyta</taxon>
        <taxon>Bacillariophyta</taxon>
        <taxon>Coscinodiscophyceae</taxon>
        <taxon>Thalassiosirophycidae</taxon>
        <taxon>Stephanodiscales</taxon>
        <taxon>Stephanodiscaceae</taxon>
        <taxon>Discostella</taxon>
    </lineage>
</organism>
<keyword evidence="3" id="KW-1185">Reference proteome</keyword>
<evidence type="ECO:0008006" key="4">
    <source>
        <dbReference type="Google" id="ProtNLM"/>
    </source>
</evidence>
<protein>
    <recommendedName>
        <fullName evidence="4">Sulfotransferase domain-containing protein</fullName>
    </recommendedName>
</protein>
<evidence type="ECO:0000313" key="2">
    <source>
        <dbReference type="EMBL" id="KAL3756878.1"/>
    </source>
</evidence>
<accession>A0ABD3M225</accession>
<proteinExistence type="predicted"/>
<gene>
    <name evidence="2" type="ORF">ACHAWU_007719</name>
</gene>
<dbReference type="AlphaFoldDB" id="A0ABD3M225"/>
<comment type="caution">
    <text evidence="2">The sequence shown here is derived from an EMBL/GenBank/DDBJ whole genome shotgun (WGS) entry which is preliminary data.</text>
</comment>
<evidence type="ECO:0000313" key="3">
    <source>
        <dbReference type="Proteomes" id="UP001530293"/>
    </source>
</evidence>
<reference evidence="2 3" key="1">
    <citation type="submission" date="2024-10" db="EMBL/GenBank/DDBJ databases">
        <title>Updated reference genomes for cyclostephanoid diatoms.</title>
        <authorList>
            <person name="Roberts W.R."/>
            <person name="Alverson A.J."/>
        </authorList>
    </citation>
    <scope>NUCLEOTIDE SEQUENCE [LARGE SCALE GENOMIC DNA]</scope>
    <source>
        <strain evidence="2 3">AJA232-27</strain>
    </source>
</reference>
<dbReference type="Proteomes" id="UP001530293">
    <property type="component" value="Unassembled WGS sequence"/>
</dbReference>